<dbReference type="PANTHER" id="PTHR30537">
    <property type="entry name" value="HTH-TYPE TRANSCRIPTIONAL REGULATOR"/>
    <property type="match status" value="1"/>
</dbReference>
<dbReference type="Pfam" id="PF00126">
    <property type="entry name" value="HTH_1"/>
    <property type="match status" value="1"/>
</dbReference>
<evidence type="ECO:0000256" key="3">
    <source>
        <dbReference type="ARBA" id="ARBA00023125"/>
    </source>
</evidence>
<comment type="caution">
    <text evidence="6">The sequence shown here is derived from an EMBL/GenBank/DDBJ whole genome shotgun (WGS) entry which is preliminary data.</text>
</comment>
<dbReference type="InterPro" id="IPR036390">
    <property type="entry name" value="WH_DNA-bd_sf"/>
</dbReference>
<dbReference type="AlphaFoldDB" id="A0A842IBB9"/>
<dbReference type="InterPro" id="IPR058163">
    <property type="entry name" value="LysR-type_TF_proteobact-type"/>
</dbReference>
<name>A0A842IBB9_9RHOB</name>
<evidence type="ECO:0000256" key="1">
    <source>
        <dbReference type="ARBA" id="ARBA00009437"/>
    </source>
</evidence>
<organism evidence="6 7">
    <name type="scientific">Paragemmobacter straminiformis</name>
    <dbReference type="NCBI Taxonomy" id="2045119"/>
    <lineage>
        <taxon>Bacteria</taxon>
        <taxon>Pseudomonadati</taxon>
        <taxon>Pseudomonadota</taxon>
        <taxon>Alphaproteobacteria</taxon>
        <taxon>Rhodobacterales</taxon>
        <taxon>Paracoccaceae</taxon>
        <taxon>Paragemmobacter</taxon>
    </lineage>
</organism>
<protein>
    <submittedName>
        <fullName evidence="6">LysR family transcriptional regulator</fullName>
    </submittedName>
</protein>
<dbReference type="EMBL" id="JACLQD010000005">
    <property type="protein sequence ID" value="MBC2837160.1"/>
    <property type="molecule type" value="Genomic_DNA"/>
</dbReference>
<evidence type="ECO:0000313" key="7">
    <source>
        <dbReference type="Proteomes" id="UP000555411"/>
    </source>
</evidence>
<dbReference type="CDD" id="cd08422">
    <property type="entry name" value="PBP2_CrgA_like"/>
    <property type="match status" value="1"/>
</dbReference>
<dbReference type="InterPro" id="IPR000847">
    <property type="entry name" value="LysR_HTH_N"/>
</dbReference>
<evidence type="ECO:0000313" key="6">
    <source>
        <dbReference type="EMBL" id="MBC2837160.1"/>
    </source>
</evidence>
<dbReference type="GO" id="GO:0003700">
    <property type="term" value="F:DNA-binding transcription factor activity"/>
    <property type="evidence" value="ECO:0007669"/>
    <property type="project" value="InterPro"/>
</dbReference>
<gene>
    <name evidence="6" type="ORF">H7F16_16705</name>
</gene>
<dbReference type="Proteomes" id="UP000555411">
    <property type="component" value="Unassembled WGS sequence"/>
</dbReference>
<keyword evidence="2" id="KW-0805">Transcription regulation</keyword>
<keyword evidence="7" id="KW-1185">Reference proteome</keyword>
<accession>A0A842IBB9</accession>
<comment type="similarity">
    <text evidence="1">Belongs to the LysR transcriptional regulatory family.</text>
</comment>
<reference evidence="6 7" key="1">
    <citation type="journal article" date="2017" name="Int. J. Syst. Evol. Microbiol.">
        <title>Gemmobacter straminiformis sp. nov., isolated from an artificial fountain.</title>
        <authorList>
            <person name="Kang J.Y."/>
            <person name="Kim M.J."/>
            <person name="Chun J."/>
            <person name="Son K.P."/>
            <person name="Jahng K.Y."/>
        </authorList>
    </citation>
    <scope>NUCLEOTIDE SEQUENCE [LARGE SCALE GENOMIC DNA]</scope>
    <source>
        <strain evidence="6 7">CAM-8</strain>
    </source>
</reference>
<feature type="domain" description="HTH lysR-type" evidence="5">
    <location>
        <begin position="1"/>
        <end position="59"/>
    </location>
</feature>
<keyword evidence="3" id="KW-0238">DNA-binding</keyword>
<dbReference type="PROSITE" id="PS50931">
    <property type="entry name" value="HTH_LYSR"/>
    <property type="match status" value="1"/>
</dbReference>
<evidence type="ECO:0000256" key="2">
    <source>
        <dbReference type="ARBA" id="ARBA00023015"/>
    </source>
</evidence>
<dbReference type="GO" id="GO:0043565">
    <property type="term" value="F:sequence-specific DNA binding"/>
    <property type="evidence" value="ECO:0007669"/>
    <property type="project" value="TreeGrafter"/>
</dbReference>
<evidence type="ECO:0000259" key="5">
    <source>
        <dbReference type="PROSITE" id="PS50931"/>
    </source>
</evidence>
<dbReference type="Pfam" id="PF03466">
    <property type="entry name" value="LysR_substrate"/>
    <property type="match status" value="1"/>
</dbReference>
<dbReference type="InterPro" id="IPR036388">
    <property type="entry name" value="WH-like_DNA-bd_sf"/>
</dbReference>
<dbReference type="SUPFAM" id="SSF53850">
    <property type="entry name" value="Periplasmic binding protein-like II"/>
    <property type="match status" value="1"/>
</dbReference>
<dbReference type="Gene3D" id="3.40.190.290">
    <property type="match status" value="1"/>
</dbReference>
<dbReference type="Gene3D" id="1.10.10.10">
    <property type="entry name" value="Winged helix-like DNA-binding domain superfamily/Winged helix DNA-binding domain"/>
    <property type="match status" value="1"/>
</dbReference>
<dbReference type="GO" id="GO:0006351">
    <property type="term" value="P:DNA-templated transcription"/>
    <property type="evidence" value="ECO:0007669"/>
    <property type="project" value="TreeGrafter"/>
</dbReference>
<proteinExistence type="inferred from homology"/>
<dbReference type="InterPro" id="IPR005119">
    <property type="entry name" value="LysR_subst-bd"/>
</dbReference>
<dbReference type="RefSeq" id="WP_185798766.1">
    <property type="nucleotide sequence ID" value="NZ_JACLQD010000005.1"/>
</dbReference>
<evidence type="ECO:0000256" key="4">
    <source>
        <dbReference type="ARBA" id="ARBA00023163"/>
    </source>
</evidence>
<dbReference type="PANTHER" id="PTHR30537:SF5">
    <property type="entry name" value="HTH-TYPE TRANSCRIPTIONAL ACTIVATOR TTDR-RELATED"/>
    <property type="match status" value="1"/>
</dbReference>
<dbReference type="FunFam" id="1.10.10.10:FF:000001">
    <property type="entry name" value="LysR family transcriptional regulator"/>
    <property type="match status" value="1"/>
</dbReference>
<dbReference type="SUPFAM" id="SSF46785">
    <property type="entry name" value="Winged helix' DNA-binding domain"/>
    <property type="match status" value="1"/>
</dbReference>
<keyword evidence="4" id="KW-0804">Transcription</keyword>
<sequence length="303" mass="32753">MDRLDCDRMFVAVMETGSFAAAAARIGTSSGQASKLVSKLEADLGVRLLNRTTRALSATEVGQAYFDRLRGILDEFDNLDALVKSSSASPRGRLKLTAPLTFGIVQLVPALNDFAAAYPEIELDVSFTDRVVNLVDEGFDAAIRAGRAVDSSLIARKLCGMVTVPVASPAYLARRGTPQHPGDLTAHDCIIDTNFRDPLQWRFETPQGPLSVPLRGRLRYSNAEACLRAAEMGLGIANVPDFVAAASVKSGRTRALLAAYAEDFGGIYVLYPPGRHLAAKVRVLVDFLADRYRNVTDWAALAH</sequence>